<dbReference type="Proteomes" id="UP001219630">
    <property type="component" value="Chromosome"/>
</dbReference>
<keyword evidence="6 7" id="KW-0472">Membrane</keyword>
<keyword evidence="4 7" id="KW-0812">Transmembrane</keyword>
<gene>
    <name evidence="8" type="ORF">O1Q98_16300</name>
</gene>
<feature type="transmembrane region" description="Helical" evidence="7">
    <location>
        <begin position="212"/>
        <end position="233"/>
    </location>
</feature>
<feature type="transmembrane region" description="Helical" evidence="7">
    <location>
        <begin position="377"/>
        <end position="397"/>
    </location>
</feature>
<feature type="transmembrane region" description="Helical" evidence="7">
    <location>
        <begin position="335"/>
        <end position="357"/>
    </location>
</feature>
<feature type="transmembrane region" description="Helical" evidence="7">
    <location>
        <begin position="404"/>
        <end position="424"/>
    </location>
</feature>
<feature type="transmembrane region" description="Helical" evidence="7">
    <location>
        <begin position="303"/>
        <end position="323"/>
    </location>
</feature>
<dbReference type="PIRSF" id="PIRSF006603">
    <property type="entry name" value="DinF"/>
    <property type="match status" value="1"/>
</dbReference>
<name>A0ABY8G5D8_9GAMM</name>
<evidence type="ECO:0000256" key="3">
    <source>
        <dbReference type="ARBA" id="ARBA00022475"/>
    </source>
</evidence>
<sequence length="487" mass="50426">MKMNKLSSNVNRSDAPGAGLLAKAMLAGPILTVMLRLAVPTVTVLVVQTLVGVIETYFVSSLGADVLAGVAVVFPVLMLMQMMANGGIGGGLSSAIARASGAGQWQDVQALVWHGVMIAGVMGVAFAAALLIGGKALYHMMGVEGPALAAALTYSGVIFAGAPLIWGVALLSAALRGAGDAKTPARITLLGVALLLPLSPALILGWGPLPSLGVAGAGVAVLIYYLFSALLLIRHMRAVGSVIRLQATPLRARLFKDILGVGLLSAIGTVQINLTVAVVTAAVGRFGPDAIAGYGIASRLDYLQIPLLFGLGTALMTMVGVNLGAGQVQRAQRIAWVGAGVAFVFTELIGLGVAAYPHLWLTLFSDEPAVLTVGSRYLQNVAPFYGAIGVGMALYFAAQGAKRVLWPVLVGTVRMVIAALAGWLAVTHFDADLSALFNIVALSAGVYGAMTLVANIIVGRVMMMRAGNQTRRCRHSSKPRLDEQRVE</sequence>
<keyword evidence="9" id="KW-1185">Reference proteome</keyword>
<evidence type="ECO:0000313" key="9">
    <source>
        <dbReference type="Proteomes" id="UP001219630"/>
    </source>
</evidence>
<keyword evidence="5 7" id="KW-1133">Transmembrane helix</keyword>
<dbReference type="NCBIfam" id="TIGR00797">
    <property type="entry name" value="matE"/>
    <property type="match status" value="1"/>
</dbReference>
<feature type="transmembrane region" description="Helical" evidence="7">
    <location>
        <begin position="111"/>
        <end position="132"/>
    </location>
</feature>
<reference evidence="8 9" key="1">
    <citation type="submission" date="2022-12" db="EMBL/GenBank/DDBJ databases">
        <title>Complete genome sequencing of Dickeya lacustris type strain LMG30899.</title>
        <authorList>
            <person name="Dobhal S."/>
            <person name="Arizala D."/>
            <person name="Arif M."/>
        </authorList>
    </citation>
    <scope>NUCLEOTIDE SEQUENCE [LARGE SCALE GENOMIC DNA]</scope>
    <source>
        <strain evidence="8 9">LMG30899</strain>
    </source>
</reference>
<evidence type="ECO:0000256" key="6">
    <source>
        <dbReference type="ARBA" id="ARBA00023136"/>
    </source>
</evidence>
<accession>A0ABY8G5D8</accession>
<comment type="subcellular location">
    <subcellularLocation>
        <location evidence="1">Cell inner membrane</location>
        <topology evidence="1">Multi-pass membrane protein</topology>
    </subcellularLocation>
</comment>
<dbReference type="PANTHER" id="PTHR43549">
    <property type="entry name" value="MULTIDRUG RESISTANCE PROTEIN YPNP-RELATED"/>
    <property type="match status" value="1"/>
</dbReference>
<protein>
    <submittedName>
        <fullName evidence="8">MATE family efflux transporter</fullName>
    </submittedName>
</protein>
<keyword evidence="3" id="KW-1003">Cell membrane</keyword>
<feature type="transmembrane region" description="Helical" evidence="7">
    <location>
        <begin position="254"/>
        <end position="283"/>
    </location>
</feature>
<evidence type="ECO:0000256" key="7">
    <source>
        <dbReference type="SAM" id="Phobius"/>
    </source>
</evidence>
<evidence type="ECO:0000256" key="4">
    <source>
        <dbReference type="ARBA" id="ARBA00022692"/>
    </source>
</evidence>
<organism evidence="8 9">
    <name type="scientific">Dickeya lacustris</name>
    <dbReference type="NCBI Taxonomy" id="2259638"/>
    <lineage>
        <taxon>Bacteria</taxon>
        <taxon>Pseudomonadati</taxon>
        <taxon>Pseudomonadota</taxon>
        <taxon>Gammaproteobacteria</taxon>
        <taxon>Enterobacterales</taxon>
        <taxon>Pectobacteriaceae</taxon>
        <taxon>Dickeya</taxon>
    </lineage>
</organism>
<evidence type="ECO:0000313" key="8">
    <source>
        <dbReference type="EMBL" id="WFN55167.1"/>
    </source>
</evidence>
<evidence type="ECO:0000256" key="2">
    <source>
        <dbReference type="ARBA" id="ARBA00022448"/>
    </source>
</evidence>
<dbReference type="PANTHER" id="PTHR43549:SF3">
    <property type="entry name" value="MULTIDRUG RESISTANCE PROTEIN YPNP-RELATED"/>
    <property type="match status" value="1"/>
</dbReference>
<dbReference type="InterPro" id="IPR048279">
    <property type="entry name" value="MdtK-like"/>
</dbReference>
<dbReference type="EMBL" id="CP114280">
    <property type="protein sequence ID" value="WFN55167.1"/>
    <property type="molecule type" value="Genomic_DNA"/>
</dbReference>
<evidence type="ECO:0000256" key="1">
    <source>
        <dbReference type="ARBA" id="ARBA00004429"/>
    </source>
</evidence>
<evidence type="ECO:0000256" key="5">
    <source>
        <dbReference type="ARBA" id="ARBA00022989"/>
    </source>
</evidence>
<dbReference type="InterPro" id="IPR002528">
    <property type="entry name" value="MATE_fam"/>
</dbReference>
<feature type="transmembrane region" description="Helical" evidence="7">
    <location>
        <begin position="187"/>
        <end position="206"/>
    </location>
</feature>
<dbReference type="Pfam" id="PF01554">
    <property type="entry name" value="MatE"/>
    <property type="match status" value="2"/>
</dbReference>
<keyword evidence="2" id="KW-0813">Transport</keyword>
<feature type="transmembrane region" description="Helical" evidence="7">
    <location>
        <begin position="58"/>
        <end position="79"/>
    </location>
</feature>
<feature type="transmembrane region" description="Helical" evidence="7">
    <location>
        <begin position="152"/>
        <end position="175"/>
    </location>
</feature>
<proteinExistence type="predicted"/>
<dbReference type="RefSeq" id="WP_240632724.1">
    <property type="nucleotide sequence ID" value="NZ_CP114280.1"/>
</dbReference>
<dbReference type="InterPro" id="IPR052031">
    <property type="entry name" value="Membrane_Transporter-Flippase"/>
</dbReference>
<feature type="transmembrane region" description="Helical" evidence="7">
    <location>
        <begin position="436"/>
        <end position="458"/>
    </location>
</feature>